<protein>
    <submittedName>
        <fullName evidence="1">Uncharacterized protein</fullName>
    </submittedName>
</protein>
<dbReference type="Proteomes" id="UP001163603">
    <property type="component" value="Chromosome 15"/>
</dbReference>
<evidence type="ECO:0000313" key="1">
    <source>
        <dbReference type="EMBL" id="KAJ0008335.1"/>
    </source>
</evidence>
<name>A0ACC0X2C5_9ROSI</name>
<organism evidence="1 2">
    <name type="scientific">Pistacia integerrima</name>
    <dbReference type="NCBI Taxonomy" id="434235"/>
    <lineage>
        <taxon>Eukaryota</taxon>
        <taxon>Viridiplantae</taxon>
        <taxon>Streptophyta</taxon>
        <taxon>Embryophyta</taxon>
        <taxon>Tracheophyta</taxon>
        <taxon>Spermatophyta</taxon>
        <taxon>Magnoliopsida</taxon>
        <taxon>eudicotyledons</taxon>
        <taxon>Gunneridae</taxon>
        <taxon>Pentapetalae</taxon>
        <taxon>rosids</taxon>
        <taxon>malvids</taxon>
        <taxon>Sapindales</taxon>
        <taxon>Anacardiaceae</taxon>
        <taxon>Pistacia</taxon>
    </lineage>
</organism>
<reference evidence="2" key="1">
    <citation type="journal article" date="2023" name="G3 (Bethesda)">
        <title>Genome assembly and association tests identify interacting loci associated with vigor, precocity, and sex in interspecific pistachio rootstocks.</title>
        <authorList>
            <person name="Palmer W."/>
            <person name="Jacygrad E."/>
            <person name="Sagayaradj S."/>
            <person name="Cavanaugh K."/>
            <person name="Han R."/>
            <person name="Bertier L."/>
            <person name="Beede B."/>
            <person name="Kafkas S."/>
            <person name="Golino D."/>
            <person name="Preece J."/>
            <person name="Michelmore R."/>
        </authorList>
    </citation>
    <scope>NUCLEOTIDE SEQUENCE [LARGE SCALE GENOMIC DNA]</scope>
</reference>
<proteinExistence type="predicted"/>
<dbReference type="EMBL" id="CM047750">
    <property type="protein sequence ID" value="KAJ0008335.1"/>
    <property type="molecule type" value="Genomic_DNA"/>
</dbReference>
<accession>A0ACC0X2C5</accession>
<sequence>MPVWTKIRNFAHRFPAKKYVIPVVASTAALFFLLIALTIWWNLKRRRQQGKITTGLVTEKTGSLPYYKYPCSKRLNKLVITIPASVDNANDSILELEHRCFTYSEVLSMTDNFKMVLGKGGFGTVYHGYLDDTQVAVKMFSSSSGQGYKEFQAEVKLLMRIHHRNLTNFVGYCNEGTDMGLIYEYIANGNLQQLLSDRSALILSWEDRLRIAMDAAQAGGNHVSTVVAGTPGYLDPEYYVTEWLNEKTDVYSFGVVLLEIITSRPVITKHENENTHKSQWVTEMIATGDIGNIVDPSLQGDFETNSARKAVKLAMACGSYTSAKRPTMNEVVMELKECLALESARKTNC</sequence>
<evidence type="ECO:0000313" key="2">
    <source>
        <dbReference type="Proteomes" id="UP001163603"/>
    </source>
</evidence>
<gene>
    <name evidence="1" type="ORF">Pint_29527</name>
</gene>
<keyword evidence="2" id="KW-1185">Reference proteome</keyword>
<comment type="caution">
    <text evidence="1">The sequence shown here is derived from an EMBL/GenBank/DDBJ whole genome shotgun (WGS) entry which is preliminary data.</text>
</comment>